<name>A0A916N1S6_9PROT</name>
<evidence type="ECO:0000256" key="1">
    <source>
        <dbReference type="SAM" id="MobiDB-lite"/>
    </source>
</evidence>
<organism evidence="2 3">
    <name type="scientific">Georgfuchsia toluolica</name>
    <dbReference type="NCBI Taxonomy" id="424218"/>
    <lineage>
        <taxon>Bacteria</taxon>
        <taxon>Pseudomonadati</taxon>
        <taxon>Pseudomonadota</taxon>
        <taxon>Betaproteobacteria</taxon>
        <taxon>Nitrosomonadales</taxon>
        <taxon>Sterolibacteriaceae</taxon>
        <taxon>Georgfuchsia</taxon>
    </lineage>
</organism>
<evidence type="ECO:0000313" key="3">
    <source>
        <dbReference type="Proteomes" id="UP000742786"/>
    </source>
</evidence>
<gene>
    <name evidence="2" type="ORF">GTOL_10881</name>
</gene>
<feature type="region of interest" description="Disordered" evidence="1">
    <location>
        <begin position="131"/>
        <end position="169"/>
    </location>
</feature>
<dbReference type="EMBL" id="CAJQUM010000001">
    <property type="protein sequence ID" value="CAG4882999.1"/>
    <property type="molecule type" value="Genomic_DNA"/>
</dbReference>
<reference evidence="2" key="1">
    <citation type="submission" date="2021-04" db="EMBL/GenBank/DDBJ databases">
        <authorList>
            <person name="Hornung B."/>
        </authorList>
    </citation>
    <scope>NUCLEOTIDE SEQUENCE</scope>
    <source>
        <strain evidence="2">G5G6</strain>
    </source>
</reference>
<dbReference type="AlphaFoldDB" id="A0A916N1S6"/>
<proteinExistence type="predicted"/>
<protein>
    <recommendedName>
        <fullName evidence="4">Helix-turn-helix domain-containing protein</fullName>
    </recommendedName>
</protein>
<dbReference type="Proteomes" id="UP000742786">
    <property type="component" value="Unassembled WGS sequence"/>
</dbReference>
<sequence length="169" mass="19364">MAKRYAERKPLAHPYASIEHRVLDSPAYADLSFSARALLILIVRQSTKDNNGHLQAAFSWCKRYGFGSEHTLRAAIQELISHGFIYRTRSHGVNKVWAKYAVTWLPIKQREGLFLDGFESCAWRHWEPGAEKKAPGKKCRKAPAESAVSPHDFQQKMQEVPRQEMPTMN</sequence>
<keyword evidence="3" id="KW-1185">Reference proteome</keyword>
<evidence type="ECO:0000313" key="2">
    <source>
        <dbReference type="EMBL" id="CAG4882999.1"/>
    </source>
</evidence>
<accession>A0A916N1S6</accession>
<evidence type="ECO:0008006" key="4">
    <source>
        <dbReference type="Google" id="ProtNLM"/>
    </source>
</evidence>
<comment type="caution">
    <text evidence="2">The sequence shown here is derived from an EMBL/GenBank/DDBJ whole genome shotgun (WGS) entry which is preliminary data.</text>
</comment>